<protein>
    <submittedName>
        <fullName evidence="1">DUF2989 domain-containing protein</fullName>
    </submittedName>
</protein>
<proteinExistence type="predicted"/>
<keyword evidence="2" id="KW-1185">Reference proteome</keyword>
<dbReference type="RefSeq" id="WP_100861171.1">
    <property type="nucleotide sequence ID" value="NZ_PGCP01000036.1"/>
</dbReference>
<reference evidence="1 2" key="1">
    <citation type="submission" date="2017-11" db="EMBL/GenBank/DDBJ databases">
        <title>Draft genome sequence of environmental isolate Aeromonas lusitania sp. nov. MDC 2473.</title>
        <authorList>
            <person name="Colston S.M."/>
            <person name="Navarro A."/>
            <person name="Martinez-Murcia A.J."/>
            <person name="Graf J."/>
        </authorList>
    </citation>
    <scope>NUCLEOTIDE SEQUENCE [LARGE SCALE GENOMIC DNA]</scope>
    <source>
        <strain evidence="1 2">MDC 2473</strain>
    </source>
</reference>
<dbReference type="PROSITE" id="PS51257">
    <property type="entry name" value="PROKAR_LIPOPROTEIN"/>
    <property type="match status" value="1"/>
</dbReference>
<evidence type="ECO:0000313" key="1">
    <source>
        <dbReference type="EMBL" id="PJC91717.1"/>
    </source>
</evidence>
<dbReference type="EMBL" id="PGCP01000036">
    <property type="protein sequence ID" value="PJC91717.1"/>
    <property type="molecule type" value="Genomic_DNA"/>
</dbReference>
<accession>A0A2M8H592</accession>
<dbReference type="OrthoDB" id="5900133at2"/>
<dbReference type="InterPro" id="IPR021372">
    <property type="entry name" value="DUF2989"/>
</dbReference>
<gene>
    <name evidence="1" type="ORF">CUC44_17615</name>
</gene>
<dbReference type="SUPFAM" id="SSF81901">
    <property type="entry name" value="HCP-like"/>
    <property type="match status" value="1"/>
</dbReference>
<name>A0A2M8H592_9GAMM</name>
<comment type="caution">
    <text evidence="1">The sequence shown here is derived from an EMBL/GenBank/DDBJ whole genome shotgun (WGS) entry which is preliminary data.</text>
</comment>
<dbReference type="Proteomes" id="UP000232060">
    <property type="component" value="Unassembled WGS sequence"/>
</dbReference>
<dbReference type="Pfam" id="PF11207">
    <property type="entry name" value="DUF2989"/>
    <property type="match status" value="1"/>
</dbReference>
<organism evidence="1 2">
    <name type="scientific">Aeromonas lusitana</name>
    <dbReference type="NCBI Taxonomy" id="931529"/>
    <lineage>
        <taxon>Bacteria</taxon>
        <taxon>Pseudomonadati</taxon>
        <taxon>Pseudomonadota</taxon>
        <taxon>Gammaproteobacteria</taxon>
        <taxon>Aeromonadales</taxon>
        <taxon>Aeromonadaceae</taxon>
        <taxon>Aeromonas</taxon>
    </lineage>
</organism>
<sequence length="267" mass="30347">MTTSPLRPHLLALSCVLTLTACEDDRLHNICGNHPGLCVDLVDDGWCRHERSDVIRARYYLQEEGTDRRKYELMRGLERYLQCAEHSTNIEYKRAREQKTPRVEGMLAAGDQLALLDEQTSASQDPHLLLWHWTNNRNPAARASFLALEGSPALEEPELQLALGGIYAKQDPRKAITLMHHALSLYREGDEVNNRILTSLSTLYMSQREFGLAYQWGKVSESFQDGPGLSTTRMGIYHQIGKREQDAWDKGAATIVQQLKQGVYRPL</sequence>
<dbReference type="AlphaFoldDB" id="A0A2M8H592"/>
<evidence type="ECO:0000313" key="2">
    <source>
        <dbReference type="Proteomes" id="UP000232060"/>
    </source>
</evidence>